<organism evidence="2 3">
    <name type="scientific">Rotaria magnacalcarata</name>
    <dbReference type="NCBI Taxonomy" id="392030"/>
    <lineage>
        <taxon>Eukaryota</taxon>
        <taxon>Metazoa</taxon>
        <taxon>Spiralia</taxon>
        <taxon>Gnathifera</taxon>
        <taxon>Rotifera</taxon>
        <taxon>Eurotatoria</taxon>
        <taxon>Bdelloidea</taxon>
        <taxon>Philodinida</taxon>
        <taxon>Philodinidae</taxon>
        <taxon>Rotaria</taxon>
    </lineage>
</organism>
<dbReference type="AlphaFoldDB" id="A0A8S3KJC5"/>
<feature type="non-terminal residue" evidence="2">
    <location>
        <position position="84"/>
    </location>
</feature>
<dbReference type="Proteomes" id="UP000676336">
    <property type="component" value="Unassembled WGS sequence"/>
</dbReference>
<name>A0A8S3KJC5_9BILA</name>
<dbReference type="Pfam" id="PF22930">
    <property type="entry name" value="PDXDC1-like_cen"/>
    <property type="match status" value="1"/>
</dbReference>
<evidence type="ECO:0000313" key="3">
    <source>
        <dbReference type="Proteomes" id="UP000676336"/>
    </source>
</evidence>
<dbReference type="InterPro" id="IPR055103">
    <property type="entry name" value="PDXDC1-like_2nd"/>
</dbReference>
<sequence length="84" mass="9828">MGDSNGYIDLLNLWLFDKLSQQYPRMNLELLKSVHFQILKSDNMDLNQTAAHAIRFAPLEHLLDNIDPNDMQSFIEDIQCYTEI</sequence>
<evidence type="ECO:0000313" key="2">
    <source>
        <dbReference type="EMBL" id="CAF5229955.1"/>
    </source>
</evidence>
<evidence type="ECO:0000259" key="1">
    <source>
        <dbReference type="Pfam" id="PF22930"/>
    </source>
</evidence>
<protein>
    <recommendedName>
        <fullName evidence="1">PDXDC1/PDXD2 second domain-containing protein</fullName>
    </recommendedName>
</protein>
<comment type="caution">
    <text evidence="2">The sequence shown here is derived from an EMBL/GenBank/DDBJ whole genome shotgun (WGS) entry which is preliminary data.</text>
</comment>
<feature type="domain" description="PDXDC1/PDXD2 second" evidence="1">
    <location>
        <begin position="5"/>
        <end position="80"/>
    </location>
</feature>
<gene>
    <name evidence="2" type="ORF">SMN809_LOCUS86875</name>
</gene>
<dbReference type="EMBL" id="CAJOBI010373554">
    <property type="protein sequence ID" value="CAF5229955.1"/>
    <property type="molecule type" value="Genomic_DNA"/>
</dbReference>
<reference evidence="2" key="1">
    <citation type="submission" date="2021-02" db="EMBL/GenBank/DDBJ databases">
        <authorList>
            <person name="Nowell W R."/>
        </authorList>
    </citation>
    <scope>NUCLEOTIDE SEQUENCE</scope>
</reference>
<proteinExistence type="predicted"/>
<accession>A0A8S3KJC5</accession>